<protein>
    <submittedName>
        <fullName evidence="2">Uncharacterized membrane protein HdeD (DUF308 family)</fullName>
    </submittedName>
</protein>
<name>A0ABU1ZI57_9BURK</name>
<evidence type="ECO:0000313" key="2">
    <source>
        <dbReference type="EMBL" id="MDR7305225.1"/>
    </source>
</evidence>
<keyword evidence="1" id="KW-0812">Transmembrane</keyword>
<sequence length="75" mass="8342">MAFFKETKATSNARLQRIERMVWVLIYGGLLAIVLGVFIDQQGAQDASLFYQLGGLAVVGGVVLIYVRSRLHEKD</sequence>
<evidence type="ECO:0000313" key="3">
    <source>
        <dbReference type="Proteomes" id="UP001268089"/>
    </source>
</evidence>
<feature type="transmembrane region" description="Helical" evidence="1">
    <location>
        <begin position="21"/>
        <end position="38"/>
    </location>
</feature>
<feature type="transmembrane region" description="Helical" evidence="1">
    <location>
        <begin position="50"/>
        <end position="67"/>
    </location>
</feature>
<dbReference type="EMBL" id="JAVDXO010000001">
    <property type="protein sequence ID" value="MDR7305225.1"/>
    <property type="molecule type" value="Genomic_DNA"/>
</dbReference>
<dbReference type="Proteomes" id="UP001268089">
    <property type="component" value="Unassembled WGS sequence"/>
</dbReference>
<keyword evidence="3" id="KW-1185">Reference proteome</keyword>
<keyword evidence="1" id="KW-0472">Membrane</keyword>
<dbReference type="RefSeq" id="WP_310339162.1">
    <property type="nucleotide sequence ID" value="NZ_JAVDXO010000001.1"/>
</dbReference>
<comment type="caution">
    <text evidence="2">The sequence shown here is derived from an EMBL/GenBank/DDBJ whole genome shotgun (WGS) entry which is preliminary data.</text>
</comment>
<accession>A0ABU1ZI57</accession>
<evidence type="ECO:0000256" key="1">
    <source>
        <dbReference type="SAM" id="Phobius"/>
    </source>
</evidence>
<keyword evidence="1" id="KW-1133">Transmembrane helix</keyword>
<gene>
    <name evidence="2" type="ORF">J2X15_000491</name>
</gene>
<organism evidence="2 3">
    <name type="scientific">Rhodoferax saidenbachensis</name>
    <dbReference type="NCBI Taxonomy" id="1484693"/>
    <lineage>
        <taxon>Bacteria</taxon>
        <taxon>Pseudomonadati</taxon>
        <taxon>Pseudomonadota</taxon>
        <taxon>Betaproteobacteria</taxon>
        <taxon>Burkholderiales</taxon>
        <taxon>Comamonadaceae</taxon>
        <taxon>Rhodoferax</taxon>
    </lineage>
</organism>
<proteinExistence type="predicted"/>
<reference evidence="2 3" key="1">
    <citation type="submission" date="2023-07" db="EMBL/GenBank/DDBJ databases">
        <title>Sorghum-associated microbial communities from plants grown in Nebraska, USA.</title>
        <authorList>
            <person name="Schachtman D."/>
        </authorList>
    </citation>
    <scope>NUCLEOTIDE SEQUENCE [LARGE SCALE GENOMIC DNA]</scope>
    <source>
        <strain evidence="2 3">BE308</strain>
    </source>
</reference>